<dbReference type="PANTHER" id="PTHR43715">
    <property type="entry name" value="GDP-MANNOSE 4,6-DEHYDRATASE"/>
    <property type="match status" value="1"/>
</dbReference>
<keyword evidence="4" id="KW-0456">Lyase</keyword>
<proteinExistence type="inferred from homology"/>
<name>A0A8J8NQQ7_HALGN</name>
<accession>A0A8J8NQQ7</accession>
<evidence type="ECO:0000256" key="3">
    <source>
        <dbReference type="ARBA" id="ARBA00011989"/>
    </source>
</evidence>
<dbReference type="FunFam" id="3.40.50.720:FF:000924">
    <property type="entry name" value="GDP-mannose 4,6 dehydratase"/>
    <property type="match status" value="1"/>
</dbReference>
<dbReference type="Pfam" id="PF16363">
    <property type="entry name" value="GDP_Man_Dehyd"/>
    <property type="match status" value="1"/>
</dbReference>
<reference evidence="6" key="1">
    <citation type="submission" date="2019-06" db="EMBL/GenBank/DDBJ databases">
        <authorList>
            <person name="Zheng W."/>
        </authorList>
    </citation>
    <scope>NUCLEOTIDE SEQUENCE</scope>
    <source>
        <strain evidence="6">QDHG01</strain>
    </source>
</reference>
<evidence type="ECO:0000256" key="4">
    <source>
        <dbReference type="ARBA" id="ARBA00023239"/>
    </source>
</evidence>
<dbReference type="GO" id="GO:0008446">
    <property type="term" value="F:GDP-mannose 4,6-dehydratase activity"/>
    <property type="evidence" value="ECO:0007669"/>
    <property type="project" value="UniProtKB-EC"/>
</dbReference>
<comment type="similarity">
    <text evidence="2">Belongs to the NAD(P)-dependent epimerase/dehydratase family. GDP-mannose 4,6-dehydratase subfamily.</text>
</comment>
<protein>
    <recommendedName>
        <fullName evidence="3">GDP-mannose 4,6-dehydratase</fullName>
        <ecNumber evidence="3">4.2.1.47</ecNumber>
    </recommendedName>
</protein>
<evidence type="ECO:0000259" key="5">
    <source>
        <dbReference type="Pfam" id="PF16363"/>
    </source>
</evidence>
<comment type="caution">
    <text evidence="6">The sequence shown here is derived from an EMBL/GenBank/DDBJ whole genome shotgun (WGS) entry which is preliminary data.</text>
</comment>
<feature type="domain" description="NAD(P)-binding" evidence="5">
    <location>
        <begin position="45"/>
        <end position="403"/>
    </location>
</feature>
<dbReference type="EMBL" id="RRYP01010102">
    <property type="protein sequence ID" value="TNV78609.1"/>
    <property type="molecule type" value="Genomic_DNA"/>
</dbReference>
<keyword evidence="7" id="KW-1185">Reference proteome</keyword>
<evidence type="ECO:0000256" key="2">
    <source>
        <dbReference type="ARBA" id="ARBA00009263"/>
    </source>
</evidence>
<dbReference type="EC" id="4.2.1.47" evidence="3"/>
<gene>
    <name evidence="6" type="ORF">FGO68_gene8496</name>
</gene>
<dbReference type="Gene3D" id="3.90.25.10">
    <property type="entry name" value="UDP-galactose 4-epimerase, domain 1"/>
    <property type="match status" value="1"/>
</dbReference>
<sequence length="423" mass="48405">MENFLLPKSLLFNDSSKPPIIQGIKEWQERHKVEDYKIGYNRVALITGITGQDGIYLTAMLLSPLFMAPFVYQVHGIVRKNSASLPILINLQETLERQQGRKVSLTLHYGDVTDPHFMQQTIHSVKPDEIYNFAAQTHVQHSFFMPSHTIDVNFKGLVNICQAALSLSFAYQRSVRIFHASTSEMFGQTTAQQSDSLMGESFPFNPASPYAVSKIASYYLVRYYRSVYQMRISTAISFNHESPLRHESFVTRKITKGVARIKLGIQEKLLVGNLYAKRDWGHARDFVRGFWIINNQELVKGVRNDSGIDSRQPFEDYVIATSWSMPVLDFLQEAFKKAGFGQLQLMRDNGYEQLCSGERVLAKVDPKFLRPGEVPMLRGDPSKIESELGWKAEIQIEGLMDEMLEYDEQVAKLEMLVRERAKL</sequence>
<dbReference type="OrthoDB" id="10253554at2759"/>
<dbReference type="Proteomes" id="UP000785679">
    <property type="component" value="Unassembled WGS sequence"/>
</dbReference>
<dbReference type="InterPro" id="IPR006368">
    <property type="entry name" value="GDP_Man_deHydtase"/>
</dbReference>
<dbReference type="InterPro" id="IPR016040">
    <property type="entry name" value="NAD(P)-bd_dom"/>
</dbReference>
<dbReference type="InterPro" id="IPR036291">
    <property type="entry name" value="NAD(P)-bd_dom_sf"/>
</dbReference>
<evidence type="ECO:0000313" key="7">
    <source>
        <dbReference type="Proteomes" id="UP000785679"/>
    </source>
</evidence>
<comment type="cofactor">
    <cofactor evidence="1">
        <name>NADP(+)</name>
        <dbReference type="ChEBI" id="CHEBI:58349"/>
    </cofactor>
</comment>
<dbReference type="PANTHER" id="PTHR43715:SF1">
    <property type="entry name" value="GDP-MANNOSE 4,6 DEHYDRATASE"/>
    <property type="match status" value="1"/>
</dbReference>
<dbReference type="AlphaFoldDB" id="A0A8J8NQQ7"/>
<dbReference type="Gene3D" id="3.40.50.720">
    <property type="entry name" value="NAD(P)-binding Rossmann-like Domain"/>
    <property type="match status" value="1"/>
</dbReference>
<organism evidence="6 7">
    <name type="scientific">Halteria grandinella</name>
    <dbReference type="NCBI Taxonomy" id="5974"/>
    <lineage>
        <taxon>Eukaryota</taxon>
        <taxon>Sar</taxon>
        <taxon>Alveolata</taxon>
        <taxon>Ciliophora</taxon>
        <taxon>Intramacronucleata</taxon>
        <taxon>Spirotrichea</taxon>
        <taxon>Stichotrichia</taxon>
        <taxon>Sporadotrichida</taxon>
        <taxon>Halteriidae</taxon>
        <taxon>Halteria</taxon>
    </lineage>
</organism>
<dbReference type="GO" id="GO:0042351">
    <property type="term" value="P:'de novo' GDP-L-fucose biosynthetic process"/>
    <property type="evidence" value="ECO:0007669"/>
    <property type="project" value="TreeGrafter"/>
</dbReference>
<evidence type="ECO:0000256" key="1">
    <source>
        <dbReference type="ARBA" id="ARBA00001937"/>
    </source>
</evidence>
<dbReference type="CDD" id="cd05260">
    <property type="entry name" value="GDP_MD_SDR_e"/>
    <property type="match status" value="1"/>
</dbReference>
<evidence type="ECO:0000313" key="6">
    <source>
        <dbReference type="EMBL" id="TNV78609.1"/>
    </source>
</evidence>
<dbReference type="SUPFAM" id="SSF51735">
    <property type="entry name" value="NAD(P)-binding Rossmann-fold domains"/>
    <property type="match status" value="1"/>
</dbReference>